<evidence type="ECO:0000313" key="1">
    <source>
        <dbReference type="EMBL" id="TKV94201.1"/>
    </source>
</evidence>
<dbReference type="Gramene" id="TKV94201">
    <property type="protein sequence ID" value="TKV94201"/>
    <property type="gene ID" value="SEVIR_9G277850v2"/>
</dbReference>
<organism evidence="1 2">
    <name type="scientific">Setaria viridis</name>
    <name type="common">Green bristlegrass</name>
    <name type="synonym">Setaria italica subsp. viridis</name>
    <dbReference type="NCBI Taxonomy" id="4556"/>
    <lineage>
        <taxon>Eukaryota</taxon>
        <taxon>Viridiplantae</taxon>
        <taxon>Streptophyta</taxon>
        <taxon>Embryophyta</taxon>
        <taxon>Tracheophyta</taxon>
        <taxon>Spermatophyta</taxon>
        <taxon>Magnoliopsida</taxon>
        <taxon>Liliopsida</taxon>
        <taxon>Poales</taxon>
        <taxon>Poaceae</taxon>
        <taxon>PACMAD clade</taxon>
        <taxon>Panicoideae</taxon>
        <taxon>Panicodae</taxon>
        <taxon>Paniceae</taxon>
        <taxon>Cenchrinae</taxon>
        <taxon>Setaria</taxon>
    </lineage>
</organism>
<accession>A0A4U6SZZ6</accession>
<evidence type="ECO:0000313" key="2">
    <source>
        <dbReference type="Proteomes" id="UP000298652"/>
    </source>
</evidence>
<dbReference type="AlphaFoldDB" id="A0A4U6SZZ6"/>
<sequence length="93" mass="10077">MRSLVSPAVWRQKTLAFFQRRRRGAMQPAAQGRGWEECTGPLNLDLLVASQSSSCSRRSCHTGCAWSPCQHGGFLPGAVELNAEILSRAATGC</sequence>
<dbReference type="Proteomes" id="UP000298652">
    <property type="component" value="Chromosome 9"/>
</dbReference>
<keyword evidence="2" id="KW-1185">Reference proteome</keyword>
<reference evidence="1" key="1">
    <citation type="submission" date="2019-03" db="EMBL/GenBank/DDBJ databases">
        <title>WGS assembly of Setaria viridis.</title>
        <authorList>
            <person name="Huang P."/>
            <person name="Jenkins J."/>
            <person name="Grimwood J."/>
            <person name="Barry K."/>
            <person name="Healey A."/>
            <person name="Mamidi S."/>
            <person name="Sreedasyam A."/>
            <person name="Shu S."/>
            <person name="Feldman M."/>
            <person name="Wu J."/>
            <person name="Yu Y."/>
            <person name="Chen C."/>
            <person name="Johnson J."/>
            <person name="Rokhsar D."/>
            <person name="Baxter I."/>
            <person name="Schmutz J."/>
            <person name="Brutnell T."/>
            <person name="Kellogg E."/>
        </authorList>
    </citation>
    <scope>NUCLEOTIDE SEQUENCE [LARGE SCALE GENOMIC DNA]</scope>
</reference>
<name>A0A4U6SZZ6_SETVI</name>
<dbReference type="EMBL" id="CM016560">
    <property type="protein sequence ID" value="TKV94201.1"/>
    <property type="molecule type" value="Genomic_DNA"/>
</dbReference>
<proteinExistence type="predicted"/>
<gene>
    <name evidence="1" type="ORF">SEVIR_9G277850v2</name>
</gene>
<protein>
    <submittedName>
        <fullName evidence="1">Uncharacterized protein</fullName>
    </submittedName>
</protein>